<dbReference type="EMBL" id="KT873795">
    <property type="protein sequence ID" value="AMO27399.1"/>
    <property type="molecule type" value="Genomic_DNA"/>
</dbReference>
<evidence type="ECO:0000313" key="1">
    <source>
        <dbReference type="EMBL" id="AMO27399.1"/>
    </source>
</evidence>
<organism evidence="1">
    <name type="scientific">Glycine max</name>
    <name type="common">Soybean</name>
    <name type="synonym">Glycine hispida</name>
    <dbReference type="NCBI Taxonomy" id="3847"/>
    <lineage>
        <taxon>Eukaryota</taxon>
        <taxon>Viridiplantae</taxon>
        <taxon>Streptophyta</taxon>
        <taxon>Embryophyta</taxon>
        <taxon>Tracheophyta</taxon>
        <taxon>Spermatophyta</taxon>
        <taxon>Magnoliopsida</taxon>
        <taxon>eudicotyledons</taxon>
        <taxon>Gunneridae</taxon>
        <taxon>Pentapetalae</taxon>
        <taxon>rosids</taxon>
        <taxon>fabids</taxon>
        <taxon>Fabales</taxon>
        <taxon>Fabaceae</taxon>
        <taxon>Papilionoideae</taxon>
        <taxon>50 kb inversion clade</taxon>
        <taxon>NPAAA clade</taxon>
        <taxon>indigoferoid/millettioid clade</taxon>
        <taxon>Phaseoleae</taxon>
        <taxon>Glycine</taxon>
        <taxon>Glycine subgen. Soja</taxon>
    </lineage>
</organism>
<sequence length="101" mass="11276">MNPKAKQRNRKTYVGIELADEAGKVVVLEIGREKEASELGRVPHDEAVVGGAPRNDVVGGGIVHHLVGLEKERRRTTGGLWRTVHFGMELIFPEPQREREN</sequence>
<dbReference type="AlphaFoldDB" id="A0A140HPV2"/>
<name>A0A140HPV2_SOYBN</name>
<reference evidence="1" key="1">
    <citation type="submission" date="2015-10" db="EMBL/GenBank/DDBJ databases">
        <authorList>
            <person name="Gilbert D.G."/>
        </authorList>
    </citation>
    <scope>NUCLEOTIDE SEQUENCE</scope>
</reference>
<accession>A0A140HPV2</accession>
<protein>
    <submittedName>
        <fullName evidence="1">Uncharacterized protein</fullName>
    </submittedName>
</protein>
<proteinExistence type="predicted"/>